<organism evidence="4 5">
    <name type="scientific">Pseudofrankia inefficax (strain DSM 45817 / CECT 9037 / DDB 130130 / EuI1c)</name>
    <name type="common">Frankia inefficax</name>
    <dbReference type="NCBI Taxonomy" id="298654"/>
    <lineage>
        <taxon>Bacteria</taxon>
        <taxon>Bacillati</taxon>
        <taxon>Actinomycetota</taxon>
        <taxon>Actinomycetes</taxon>
        <taxon>Frankiales</taxon>
        <taxon>Frankiaceae</taxon>
        <taxon>Pseudofrankia</taxon>
    </lineage>
</organism>
<dbReference type="GO" id="GO:0006412">
    <property type="term" value="P:translation"/>
    <property type="evidence" value="ECO:0007669"/>
    <property type="project" value="InterPro"/>
</dbReference>
<reference evidence="4 5" key="1">
    <citation type="submission" date="2010-10" db="EMBL/GenBank/DDBJ databases">
        <title>Complete sequence of Frankia sp. EuI1c.</title>
        <authorList>
            <consortium name="US DOE Joint Genome Institute"/>
            <person name="Lucas S."/>
            <person name="Copeland A."/>
            <person name="Lapidus A."/>
            <person name="Cheng J.-F."/>
            <person name="Bruce D."/>
            <person name="Goodwin L."/>
            <person name="Pitluck S."/>
            <person name="Chertkov O."/>
            <person name="Detter J.C."/>
            <person name="Han C."/>
            <person name="Tapia R."/>
            <person name="Land M."/>
            <person name="Hauser L."/>
            <person name="Jeffries C."/>
            <person name="Kyrpides N."/>
            <person name="Ivanova N."/>
            <person name="Mikhailova N."/>
            <person name="Beauchemin N."/>
            <person name="Sen A."/>
            <person name="Sur S.A."/>
            <person name="Gtari M."/>
            <person name="Wall L."/>
            <person name="Tisa L."/>
            <person name="Woyke T."/>
        </authorList>
    </citation>
    <scope>NUCLEOTIDE SEQUENCE [LARGE SCALE GENOMIC DNA]</scope>
    <source>
        <strain evidence="5">DSM 45817 / CECT 9037 / EuI1c</strain>
    </source>
</reference>
<dbReference type="InterPro" id="IPR002881">
    <property type="entry name" value="DUF58"/>
</dbReference>
<dbReference type="AlphaFoldDB" id="E3J0B9"/>
<keyword evidence="2" id="KW-0812">Transmembrane</keyword>
<keyword evidence="5" id="KW-1185">Reference proteome</keyword>
<dbReference type="PROSITE" id="PS01048">
    <property type="entry name" value="RIBOSOMAL_S6"/>
    <property type="match status" value="1"/>
</dbReference>
<evidence type="ECO:0000313" key="5">
    <source>
        <dbReference type="Proteomes" id="UP000002484"/>
    </source>
</evidence>
<dbReference type="PANTHER" id="PTHR34351:SF1">
    <property type="entry name" value="SLR1927 PROTEIN"/>
    <property type="match status" value="1"/>
</dbReference>
<feature type="region of interest" description="Disordered" evidence="1">
    <location>
        <begin position="412"/>
        <end position="454"/>
    </location>
</feature>
<feature type="transmembrane region" description="Helical" evidence="2">
    <location>
        <begin position="37"/>
        <end position="56"/>
    </location>
</feature>
<dbReference type="GO" id="GO:0019843">
    <property type="term" value="F:rRNA binding"/>
    <property type="evidence" value="ECO:0007669"/>
    <property type="project" value="InterPro"/>
</dbReference>
<dbReference type="InParanoid" id="E3J0B9"/>
<dbReference type="PANTHER" id="PTHR34351">
    <property type="entry name" value="SLR1927 PROTEIN-RELATED"/>
    <property type="match status" value="1"/>
</dbReference>
<dbReference type="OrthoDB" id="9812729at2"/>
<evidence type="ECO:0000256" key="1">
    <source>
        <dbReference type="SAM" id="MobiDB-lite"/>
    </source>
</evidence>
<feature type="compositionally biased region" description="Low complexity" evidence="1">
    <location>
        <begin position="415"/>
        <end position="438"/>
    </location>
</feature>
<evidence type="ECO:0000259" key="3">
    <source>
        <dbReference type="Pfam" id="PF01882"/>
    </source>
</evidence>
<dbReference type="GO" id="GO:0005840">
    <property type="term" value="C:ribosome"/>
    <property type="evidence" value="ECO:0007669"/>
    <property type="project" value="InterPro"/>
</dbReference>
<dbReference type="KEGG" id="fri:FraEuI1c_2363"/>
<dbReference type="Proteomes" id="UP000002484">
    <property type="component" value="Chromosome"/>
</dbReference>
<dbReference type="eggNOG" id="COG1721">
    <property type="taxonomic scope" value="Bacteria"/>
</dbReference>
<protein>
    <recommendedName>
        <fullName evidence="3">DUF58 domain-containing protein</fullName>
    </recommendedName>
</protein>
<dbReference type="RefSeq" id="WP_013423520.1">
    <property type="nucleotide sequence ID" value="NC_014666.1"/>
</dbReference>
<dbReference type="STRING" id="298654.FraEuI1c_2363"/>
<dbReference type="InterPro" id="IPR020815">
    <property type="entry name" value="Ribosomal_bS6_CS"/>
</dbReference>
<dbReference type="GO" id="GO:0003735">
    <property type="term" value="F:structural constituent of ribosome"/>
    <property type="evidence" value="ECO:0007669"/>
    <property type="project" value="InterPro"/>
</dbReference>
<dbReference type="EMBL" id="CP002299">
    <property type="protein sequence ID" value="ADP80402.1"/>
    <property type="molecule type" value="Genomic_DNA"/>
</dbReference>
<accession>E3J0B9</accession>
<evidence type="ECO:0000313" key="4">
    <source>
        <dbReference type="EMBL" id="ADP80402.1"/>
    </source>
</evidence>
<name>E3J0B9_PSEI1</name>
<evidence type="ECO:0000256" key="2">
    <source>
        <dbReference type="SAM" id="Phobius"/>
    </source>
</evidence>
<keyword evidence="2" id="KW-0472">Membrane</keyword>
<feature type="transmembrane region" description="Helical" evidence="2">
    <location>
        <begin position="12"/>
        <end position="31"/>
    </location>
</feature>
<dbReference type="HOGENOM" id="CLU_026152_2_0_11"/>
<keyword evidence="2" id="KW-1133">Transmembrane helix</keyword>
<sequence>MRDLAAALRGLTIRGRSFLAAGGACAVSAIVLGEQDLLRVALLLMLLPLSAALFVSRTRYRLACTRRIEPPRVTVGQAAQVRVRLDNMSRLPSSVLLVEDNLPDGLAAPARFVVDRIEPGGTRDLSYEIRAGLRGRYQLGPMSIRLADPFGFCELSRAFRSRDDLVVTPAIEQLPGARSLPQAAASVLRRTALKGEDEATTRPYRSGDDLRRVHWRTTAKTGELMVRREDSPRLGGATLLLDDHLGSWGQYVGPASPFEWAVSAVGSIGAHLARSGYGVRLVTHRGLAAAVPARNPGPLLDELAVITQVTEADPRPAYAAVAGGDGGMLVMVLGRTSPEVARRLGAMRPRNAPAIAVLVDLGRWGADPGASADLAGCELALSRAGWRVLITGIGSRLADDWPRLAGPAARFVRVPTPGGEPTAGAPAGGPAPASPGSAQPRLGAAEAPGLGLPR</sequence>
<gene>
    <name evidence="4" type="ordered locus">FraEuI1c_2363</name>
</gene>
<dbReference type="Pfam" id="PF01882">
    <property type="entry name" value="DUF58"/>
    <property type="match status" value="1"/>
</dbReference>
<proteinExistence type="predicted"/>
<feature type="domain" description="DUF58" evidence="3">
    <location>
        <begin position="201"/>
        <end position="314"/>
    </location>
</feature>